<sequence>MGEIDPSRILARTNYPHHYPESGNVLRGYMKSQRIGTSGEPLARKKRWSPTQEQKAQMLSEYRRRDGRVTSEGIREIALMVKTTEERIRNWYANHRNELSRFELSPVNQNHLSGSSESETNVSNGETSEEERSSRSDRSDGAQEDYRGMMIDPLPWRDDLREDLGDLFNGLMEEGKKMDFSDEMMYVSRECVSPWKGVEMMGWWEVGRVDGGEERRGCSWIRLISRRLSIFCLRIILWF</sequence>
<feature type="compositionally biased region" description="Basic and acidic residues" evidence="3">
    <location>
        <begin position="130"/>
        <end position="144"/>
    </location>
</feature>
<accession>A0ABQ9Y0F6</accession>
<evidence type="ECO:0000313" key="6">
    <source>
        <dbReference type="Proteomes" id="UP001281761"/>
    </source>
</evidence>
<comment type="caution">
    <text evidence="5">The sequence shown here is derived from an EMBL/GenBank/DDBJ whole genome shotgun (WGS) entry which is preliminary data.</text>
</comment>
<gene>
    <name evidence="5" type="ORF">BLNAU_7797</name>
</gene>
<dbReference type="PROSITE" id="PS50071">
    <property type="entry name" value="HOMEOBOX_2"/>
    <property type="match status" value="1"/>
</dbReference>
<evidence type="ECO:0000256" key="1">
    <source>
        <dbReference type="PROSITE-ProRule" id="PRU00108"/>
    </source>
</evidence>
<comment type="subcellular location">
    <subcellularLocation>
        <location evidence="1 2">Nucleus</location>
    </subcellularLocation>
</comment>
<keyword evidence="1 2" id="KW-0539">Nucleus</keyword>
<keyword evidence="6" id="KW-1185">Reference proteome</keyword>
<proteinExistence type="predicted"/>
<dbReference type="SUPFAM" id="SSF46689">
    <property type="entry name" value="Homeodomain-like"/>
    <property type="match status" value="1"/>
</dbReference>
<dbReference type="Gene3D" id="1.10.10.60">
    <property type="entry name" value="Homeodomain-like"/>
    <property type="match status" value="1"/>
</dbReference>
<feature type="compositionally biased region" description="Polar residues" evidence="3">
    <location>
        <begin position="106"/>
        <end position="126"/>
    </location>
</feature>
<dbReference type="InterPro" id="IPR009057">
    <property type="entry name" value="Homeodomain-like_sf"/>
</dbReference>
<evidence type="ECO:0000256" key="2">
    <source>
        <dbReference type="RuleBase" id="RU000682"/>
    </source>
</evidence>
<dbReference type="Pfam" id="PF00046">
    <property type="entry name" value="Homeodomain"/>
    <property type="match status" value="1"/>
</dbReference>
<evidence type="ECO:0000256" key="3">
    <source>
        <dbReference type="SAM" id="MobiDB-lite"/>
    </source>
</evidence>
<feature type="region of interest" description="Disordered" evidence="3">
    <location>
        <begin position="35"/>
        <end position="67"/>
    </location>
</feature>
<reference evidence="5 6" key="1">
    <citation type="journal article" date="2022" name="bioRxiv">
        <title>Genomics of Preaxostyla Flagellates Illuminates Evolutionary Transitions and the Path Towards Mitochondrial Loss.</title>
        <authorList>
            <person name="Novak L.V.F."/>
            <person name="Treitli S.C."/>
            <person name="Pyrih J."/>
            <person name="Halakuc P."/>
            <person name="Pipaliya S.V."/>
            <person name="Vacek V."/>
            <person name="Brzon O."/>
            <person name="Soukal P."/>
            <person name="Eme L."/>
            <person name="Dacks J.B."/>
            <person name="Karnkowska A."/>
            <person name="Elias M."/>
            <person name="Hampl V."/>
        </authorList>
    </citation>
    <scope>NUCLEOTIDE SEQUENCE [LARGE SCALE GENOMIC DNA]</scope>
    <source>
        <strain evidence="5">NAU3</strain>
        <tissue evidence="5">Gut</tissue>
    </source>
</reference>
<feature type="DNA-binding region" description="Homeobox" evidence="1">
    <location>
        <begin position="43"/>
        <end position="103"/>
    </location>
</feature>
<keyword evidence="1 2" id="KW-0238">DNA-binding</keyword>
<dbReference type="Proteomes" id="UP001281761">
    <property type="component" value="Unassembled WGS sequence"/>
</dbReference>
<dbReference type="EMBL" id="JARBJD010000048">
    <property type="protein sequence ID" value="KAK2957203.1"/>
    <property type="molecule type" value="Genomic_DNA"/>
</dbReference>
<evidence type="ECO:0000259" key="4">
    <source>
        <dbReference type="PROSITE" id="PS50071"/>
    </source>
</evidence>
<dbReference type="InterPro" id="IPR001356">
    <property type="entry name" value="HD"/>
</dbReference>
<organism evidence="5 6">
    <name type="scientific">Blattamonas nauphoetae</name>
    <dbReference type="NCBI Taxonomy" id="2049346"/>
    <lineage>
        <taxon>Eukaryota</taxon>
        <taxon>Metamonada</taxon>
        <taxon>Preaxostyla</taxon>
        <taxon>Oxymonadida</taxon>
        <taxon>Blattamonas</taxon>
    </lineage>
</organism>
<dbReference type="CDD" id="cd00086">
    <property type="entry name" value="homeodomain"/>
    <property type="match status" value="1"/>
</dbReference>
<evidence type="ECO:0000313" key="5">
    <source>
        <dbReference type="EMBL" id="KAK2957203.1"/>
    </source>
</evidence>
<keyword evidence="1 2" id="KW-0371">Homeobox</keyword>
<name>A0ABQ9Y0F6_9EUKA</name>
<feature type="domain" description="Homeobox" evidence="4">
    <location>
        <begin position="41"/>
        <end position="102"/>
    </location>
</feature>
<protein>
    <recommendedName>
        <fullName evidence="4">Homeobox domain-containing protein</fullName>
    </recommendedName>
</protein>
<feature type="region of interest" description="Disordered" evidence="3">
    <location>
        <begin position="106"/>
        <end position="144"/>
    </location>
</feature>
<dbReference type="SMART" id="SM00389">
    <property type="entry name" value="HOX"/>
    <property type="match status" value="1"/>
</dbReference>